<accession>A0ABZ2XBM6</accession>
<dbReference type="EMBL" id="CP151406">
    <property type="protein sequence ID" value="WZJ20033.1"/>
    <property type="molecule type" value="Genomic_DNA"/>
</dbReference>
<evidence type="ECO:0000313" key="2">
    <source>
        <dbReference type="Proteomes" id="UP001479520"/>
    </source>
</evidence>
<dbReference type="PANTHER" id="PTHR39327">
    <property type="match status" value="1"/>
</dbReference>
<proteinExistence type="predicted"/>
<protein>
    <submittedName>
        <fullName evidence="1">Transglutaminase-like cysteine peptidase</fullName>
    </submittedName>
</protein>
<reference evidence="1 2" key="1">
    <citation type="submission" date="2024-04" db="EMBL/GenBank/DDBJ databases">
        <title>Dissimilatory iodate-reducing microorganisms contribute to the enrichment of iodine in groundwater.</title>
        <authorList>
            <person name="Jiang Z."/>
        </authorList>
    </citation>
    <scope>NUCLEOTIDE SEQUENCE [LARGE SCALE GENOMIC DNA]</scope>
    <source>
        <strain evidence="1 2">NCP973</strain>
    </source>
</reference>
<dbReference type="Gene3D" id="3.10.620.30">
    <property type="match status" value="1"/>
</dbReference>
<dbReference type="Pfam" id="PF06035">
    <property type="entry name" value="Peptidase_C93"/>
    <property type="match status" value="1"/>
</dbReference>
<dbReference type="PANTHER" id="PTHR39327:SF1">
    <property type="entry name" value="BLR5470 PROTEIN"/>
    <property type="match status" value="1"/>
</dbReference>
<organism evidence="1 2">
    <name type="scientific">Azonexus hydrophilus</name>
    <dbReference type="NCBI Taxonomy" id="418702"/>
    <lineage>
        <taxon>Bacteria</taxon>
        <taxon>Pseudomonadati</taxon>
        <taxon>Pseudomonadota</taxon>
        <taxon>Betaproteobacteria</taxon>
        <taxon>Rhodocyclales</taxon>
        <taxon>Azonexaceae</taxon>
        <taxon>Azonexus</taxon>
    </lineage>
</organism>
<dbReference type="InterPro" id="IPR010319">
    <property type="entry name" value="Transglutaminase-like_Cys_pept"/>
</dbReference>
<keyword evidence="2" id="KW-1185">Reference proteome</keyword>
<dbReference type="RefSeq" id="WP_028995784.1">
    <property type="nucleotide sequence ID" value="NZ_CALFBA010000142.1"/>
</dbReference>
<gene>
    <name evidence="1" type="ORF">AADV58_08650</name>
</gene>
<dbReference type="Proteomes" id="UP001479520">
    <property type="component" value="Chromosome"/>
</dbReference>
<evidence type="ECO:0000313" key="1">
    <source>
        <dbReference type="EMBL" id="WZJ20033.1"/>
    </source>
</evidence>
<name>A0ABZ2XBM6_9RHOO</name>
<sequence>MPTASARRKYIATAALLIAIALPVTASLVAFSEGLLRHVAQRFSPDAPKRLMIWQRLVNDMRHTDAPGAIQHDTRAESLTLRKINSFFNQVPYYRDMQHWRQDDYWATPVEMLSSYGGDCEDYSIAKYLSLKELGIPIERLRITYVRAKTLDEAHMVLAYYPTPDAEPLIMDNLVPELRPASQRPDLEPVYSFNDDDLWLASGNSRKGGASNVRLWRELLEKLAKEKAM</sequence>